<gene>
    <name evidence="1" type="ORF">Slati_0329400</name>
</gene>
<reference evidence="1" key="1">
    <citation type="submission" date="2020-06" db="EMBL/GenBank/DDBJ databases">
        <authorList>
            <person name="Li T."/>
            <person name="Hu X."/>
            <person name="Zhang T."/>
            <person name="Song X."/>
            <person name="Zhang H."/>
            <person name="Dai N."/>
            <person name="Sheng W."/>
            <person name="Hou X."/>
            <person name="Wei L."/>
        </authorList>
    </citation>
    <scope>NUCLEOTIDE SEQUENCE</scope>
    <source>
        <strain evidence="1">KEN1</strain>
        <tissue evidence="1">Leaf</tissue>
    </source>
</reference>
<dbReference type="AlphaFoldDB" id="A0AAW2YF57"/>
<protein>
    <submittedName>
        <fullName evidence="1">Uncharacterized protein</fullName>
    </submittedName>
</protein>
<dbReference type="EMBL" id="JACGWN010000001">
    <property type="protein sequence ID" value="KAL0464418.1"/>
    <property type="molecule type" value="Genomic_DNA"/>
</dbReference>
<comment type="caution">
    <text evidence="1">The sequence shown here is derived from an EMBL/GenBank/DDBJ whole genome shotgun (WGS) entry which is preliminary data.</text>
</comment>
<organism evidence="1">
    <name type="scientific">Sesamum latifolium</name>
    <dbReference type="NCBI Taxonomy" id="2727402"/>
    <lineage>
        <taxon>Eukaryota</taxon>
        <taxon>Viridiplantae</taxon>
        <taxon>Streptophyta</taxon>
        <taxon>Embryophyta</taxon>
        <taxon>Tracheophyta</taxon>
        <taxon>Spermatophyta</taxon>
        <taxon>Magnoliopsida</taxon>
        <taxon>eudicotyledons</taxon>
        <taxon>Gunneridae</taxon>
        <taxon>Pentapetalae</taxon>
        <taxon>asterids</taxon>
        <taxon>lamiids</taxon>
        <taxon>Lamiales</taxon>
        <taxon>Pedaliaceae</taxon>
        <taxon>Sesamum</taxon>
    </lineage>
</organism>
<proteinExistence type="predicted"/>
<reference evidence="1" key="2">
    <citation type="journal article" date="2024" name="Plant">
        <title>Genomic evolution and insights into agronomic trait innovations of Sesamum species.</title>
        <authorList>
            <person name="Miao H."/>
            <person name="Wang L."/>
            <person name="Qu L."/>
            <person name="Liu H."/>
            <person name="Sun Y."/>
            <person name="Le M."/>
            <person name="Wang Q."/>
            <person name="Wei S."/>
            <person name="Zheng Y."/>
            <person name="Lin W."/>
            <person name="Duan Y."/>
            <person name="Cao H."/>
            <person name="Xiong S."/>
            <person name="Wang X."/>
            <person name="Wei L."/>
            <person name="Li C."/>
            <person name="Ma Q."/>
            <person name="Ju M."/>
            <person name="Zhao R."/>
            <person name="Li G."/>
            <person name="Mu C."/>
            <person name="Tian Q."/>
            <person name="Mei H."/>
            <person name="Zhang T."/>
            <person name="Gao T."/>
            <person name="Zhang H."/>
        </authorList>
    </citation>
    <scope>NUCLEOTIDE SEQUENCE</scope>
    <source>
        <strain evidence="1">KEN1</strain>
    </source>
</reference>
<name>A0AAW2YF57_9LAMI</name>
<sequence length="71" mass="7985">MSGYLGCCPSSELFPRKTQPIYLAVLRSRRLKILDQAYLKRGYILTVCALDSFHTPSTVSTKRFKLLSGGM</sequence>
<evidence type="ECO:0000313" key="1">
    <source>
        <dbReference type="EMBL" id="KAL0464418.1"/>
    </source>
</evidence>
<accession>A0AAW2YF57</accession>